<dbReference type="NCBIfam" id="TIGR02645">
    <property type="entry name" value="ARCH_P_rylase"/>
    <property type="match status" value="1"/>
</dbReference>
<dbReference type="SUPFAM" id="SSF52418">
    <property type="entry name" value="Nucleoside phosphorylase/phosphoribosyltransferase catalytic domain"/>
    <property type="match status" value="1"/>
</dbReference>
<dbReference type="GO" id="GO:0006213">
    <property type="term" value="P:pyrimidine nucleoside metabolic process"/>
    <property type="evidence" value="ECO:0007669"/>
    <property type="project" value="InterPro"/>
</dbReference>
<name>A0A0G0Q7C0_9BACT</name>
<dbReference type="Gene3D" id="3.90.1170.30">
    <property type="entry name" value="Pyrimidine nucleoside phosphorylase-like, C-terminal domain"/>
    <property type="match status" value="1"/>
</dbReference>
<gene>
    <name evidence="4" type="ORF">UT34_C0001G0370</name>
</gene>
<proteinExistence type="predicted"/>
<organism evidence="4 5">
    <name type="scientific">candidate division WS6 bacterium GW2011_GWF2_39_15</name>
    <dbReference type="NCBI Taxonomy" id="1619100"/>
    <lineage>
        <taxon>Bacteria</taxon>
        <taxon>Candidatus Dojkabacteria</taxon>
    </lineage>
</organism>
<dbReference type="PATRIC" id="fig|1619100.3.peg.375"/>
<dbReference type="Proteomes" id="UP000034799">
    <property type="component" value="Unassembled WGS sequence"/>
</dbReference>
<dbReference type="AlphaFoldDB" id="A0A0G0Q7C0"/>
<dbReference type="Gene3D" id="2.40.40.20">
    <property type="match status" value="1"/>
</dbReference>
<dbReference type="InterPro" id="IPR035902">
    <property type="entry name" value="Nuc_phospho_transferase"/>
</dbReference>
<dbReference type="Gene3D" id="1.20.970.50">
    <property type="match status" value="1"/>
</dbReference>
<feature type="domain" description="Pyrimidine nucleoside phosphorylase C-terminal" evidence="3">
    <location>
        <begin position="424"/>
        <end position="490"/>
    </location>
</feature>
<reference evidence="4 5" key="1">
    <citation type="journal article" date="2015" name="Nature">
        <title>rRNA introns, odd ribosomes, and small enigmatic genomes across a large radiation of phyla.</title>
        <authorList>
            <person name="Brown C.T."/>
            <person name="Hug L.A."/>
            <person name="Thomas B.C."/>
            <person name="Sharon I."/>
            <person name="Castelle C.J."/>
            <person name="Singh A."/>
            <person name="Wilkins M.J."/>
            <person name="Williams K.H."/>
            <person name="Banfield J.F."/>
        </authorList>
    </citation>
    <scope>NUCLEOTIDE SEQUENCE [LARGE SCALE GENOMIC DNA]</scope>
</reference>
<evidence type="ECO:0000256" key="2">
    <source>
        <dbReference type="ARBA" id="ARBA00022679"/>
    </source>
</evidence>
<dbReference type="InterPro" id="IPR000053">
    <property type="entry name" value="Thymidine/pyrmidine_PPase"/>
</dbReference>
<keyword evidence="1" id="KW-0328">Glycosyltransferase</keyword>
<dbReference type="Pfam" id="PF07831">
    <property type="entry name" value="PYNP_C"/>
    <property type="match status" value="1"/>
</dbReference>
<accession>A0A0G0Q7C0</accession>
<evidence type="ECO:0000313" key="5">
    <source>
        <dbReference type="Proteomes" id="UP000034799"/>
    </source>
</evidence>
<dbReference type="EMBL" id="LBWK01000001">
    <property type="protein sequence ID" value="KKR06330.1"/>
    <property type="molecule type" value="Genomic_DNA"/>
</dbReference>
<dbReference type="SMART" id="SM00941">
    <property type="entry name" value="PYNP_C"/>
    <property type="match status" value="1"/>
</dbReference>
<dbReference type="STRING" id="1619100.UT34_C0001G0370"/>
<comment type="caution">
    <text evidence="4">The sequence shown here is derived from an EMBL/GenBank/DDBJ whole genome shotgun (WGS) entry which is preliminary data.</text>
</comment>
<keyword evidence="2" id="KW-0808">Transferase</keyword>
<dbReference type="GO" id="GO:0004645">
    <property type="term" value="F:1,4-alpha-oligoglucan phosphorylase activity"/>
    <property type="evidence" value="ECO:0007669"/>
    <property type="project" value="InterPro"/>
</dbReference>
<dbReference type="GO" id="GO:0006206">
    <property type="term" value="P:pyrimidine nucleobase metabolic process"/>
    <property type="evidence" value="ECO:0007669"/>
    <property type="project" value="InterPro"/>
</dbReference>
<dbReference type="Gene3D" id="3.40.1030.10">
    <property type="entry name" value="Nucleoside phosphorylase/phosphoribosyltransferase catalytic domain"/>
    <property type="match status" value="1"/>
</dbReference>
<dbReference type="PANTHER" id="PTHR10515">
    <property type="entry name" value="THYMIDINE PHOSPHORYLASE"/>
    <property type="match status" value="1"/>
</dbReference>
<dbReference type="Pfam" id="PF00591">
    <property type="entry name" value="Glycos_transf_3"/>
    <property type="match status" value="1"/>
</dbReference>
<dbReference type="SUPFAM" id="SSF54680">
    <property type="entry name" value="Pyrimidine nucleoside phosphorylase C-terminal domain"/>
    <property type="match status" value="1"/>
</dbReference>
<dbReference type="InterPro" id="IPR036320">
    <property type="entry name" value="Glycosyl_Trfase_fam3_N_dom_sf"/>
</dbReference>
<dbReference type="SUPFAM" id="SSF47648">
    <property type="entry name" value="Nucleoside phosphorylase/phosphoribosyltransferase N-terminal domain"/>
    <property type="match status" value="1"/>
</dbReference>
<evidence type="ECO:0000259" key="3">
    <source>
        <dbReference type="SMART" id="SM00941"/>
    </source>
</evidence>
<dbReference type="GO" id="GO:0005829">
    <property type="term" value="C:cytosol"/>
    <property type="evidence" value="ECO:0007669"/>
    <property type="project" value="TreeGrafter"/>
</dbReference>
<dbReference type="InterPro" id="IPR036566">
    <property type="entry name" value="PYNP-like_C_sf"/>
</dbReference>
<dbReference type="InterPro" id="IPR000312">
    <property type="entry name" value="Glycosyl_Trfase_fam3"/>
</dbReference>
<evidence type="ECO:0000256" key="1">
    <source>
        <dbReference type="ARBA" id="ARBA00022676"/>
    </source>
</evidence>
<dbReference type="GO" id="GO:0016763">
    <property type="term" value="F:pentosyltransferase activity"/>
    <property type="evidence" value="ECO:0007669"/>
    <property type="project" value="InterPro"/>
</dbReference>
<dbReference type="NCBIfam" id="NF003338">
    <property type="entry name" value="PRK04350.1"/>
    <property type="match status" value="1"/>
</dbReference>
<sequence length="493" mass="54189">MDLDNGDELYVMIHVKDALSEGIHDGDLIEMGIGEIDLNVRVSLSETEIEEGYIGLYRDIWTVHEFVNDSYVFIQPVSPSESIEYIKKKMLGNRLTKEQLELIMKDMGSRRLGMIENAYFLSTFFNPGFDDNELLWMTEGMANSGSTLSFKEFSKNGTVIDKHSIGGIAGKGITPIIVPILASAGLVVPNASTRAITSPAGTSDILEVVMPVALSSEQIVETVRKVGACMVWGGAVDLAPADDLLIHVERVIHLESFQKLLVSIVAKKISMGLTHVLIDIPHGRGTKVQNIEDVEMIEKGFKKLFDAVGIKVAFYIRDIKNPDGPGIGPNLEMIEVLKVLGQKEGHSEYLENTAADMAGKLMELCGSAQQGEGKDKACEILKSGRALKKFWEIAFAQGATEEVSEEKIRVGEYSTQVKAEKGGIIKMWSNREIKKITKYLGTPVIKESGIYVEKLAGDRVEKGDVLFTMYSSSQSRIDHALSVVNLNTLVELS</sequence>
<evidence type="ECO:0000313" key="4">
    <source>
        <dbReference type="EMBL" id="KKR06330.1"/>
    </source>
</evidence>
<dbReference type="InterPro" id="IPR013102">
    <property type="entry name" value="PYNP_C"/>
</dbReference>
<dbReference type="PANTHER" id="PTHR10515:SF0">
    <property type="entry name" value="THYMIDINE PHOSPHORYLASE"/>
    <property type="match status" value="1"/>
</dbReference>
<protein>
    <recommendedName>
        <fullName evidence="3">Pyrimidine nucleoside phosphorylase C-terminal domain-containing protein</fullName>
    </recommendedName>
</protein>
<dbReference type="InterPro" id="IPR013466">
    <property type="entry name" value="Thymidine/AMP_Pase"/>
</dbReference>